<organism evidence="6 7">
    <name type="scientific">Rhizophagus irregularis (strain DAOM 181602 / DAOM 197198 / MUCL 43194)</name>
    <name type="common">Arbuscular mycorrhizal fungus</name>
    <name type="synonym">Glomus intraradices</name>
    <dbReference type="NCBI Taxonomy" id="747089"/>
    <lineage>
        <taxon>Eukaryota</taxon>
        <taxon>Fungi</taxon>
        <taxon>Fungi incertae sedis</taxon>
        <taxon>Mucoromycota</taxon>
        <taxon>Glomeromycotina</taxon>
        <taxon>Glomeromycetes</taxon>
        <taxon>Glomerales</taxon>
        <taxon>Glomeraceae</taxon>
        <taxon>Rhizophagus</taxon>
    </lineage>
</organism>
<dbReference type="AlphaFoldDB" id="A0A2P4PG93"/>
<dbReference type="EMBL" id="AUPC02000241">
    <property type="protein sequence ID" value="POG64413.1"/>
    <property type="molecule type" value="Genomic_DNA"/>
</dbReference>
<reference evidence="6 7" key="1">
    <citation type="journal article" date="2013" name="Proc. Natl. Acad. Sci. U.S.A.">
        <title>Genome of an arbuscular mycorrhizal fungus provides insight into the oldest plant symbiosis.</title>
        <authorList>
            <person name="Tisserant E."/>
            <person name="Malbreil M."/>
            <person name="Kuo A."/>
            <person name="Kohler A."/>
            <person name="Symeonidi A."/>
            <person name="Balestrini R."/>
            <person name="Charron P."/>
            <person name="Duensing N."/>
            <person name="Frei Dit Frey N."/>
            <person name="Gianinazzi-Pearson V."/>
            <person name="Gilbert L.B."/>
            <person name="Handa Y."/>
            <person name="Herr J.R."/>
            <person name="Hijri M."/>
            <person name="Koul R."/>
            <person name="Kawaguchi M."/>
            <person name="Krajinski F."/>
            <person name="Lammers P.J."/>
            <person name="Masclaux F.G."/>
            <person name="Murat C."/>
            <person name="Morin E."/>
            <person name="Ndikumana S."/>
            <person name="Pagni M."/>
            <person name="Petitpierre D."/>
            <person name="Requena N."/>
            <person name="Rosikiewicz P."/>
            <person name="Riley R."/>
            <person name="Saito K."/>
            <person name="San Clemente H."/>
            <person name="Shapiro H."/>
            <person name="van Tuinen D."/>
            <person name="Becard G."/>
            <person name="Bonfante P."/>
            <person name="Paszkowski U."/>
            <person name="Shachar-Hill Y.Y."/>
            <person name="Tuskan G.A."/>
            <person name="Young P.W."/>
            <person name="Sanders I.R."/>
            <person name="Henrissat B."/>
            <person name="Rensing S.A."/>
            <person name="Grigoriev I.V."/>
            <person name="Corradi N."/>
            <person name="Roux C."/>
            <person name="Martin F."/>
        </authorList>
    </citation>
    <scope>NUCLEOTIDE SEQUENCE [LARGE SCALE GENOMIC DNA]</scope>
    <source>
        <strain evidence="6 7">DAOM 197198</strain>
    </source>
</reference>
<dbReference type="Gene3D" id="1.10.510.10">
    <property type="entry name" value="Transferase(Phosphotransferase) domain 1"/>
    <property type="match status" value="1"/>
</dbReference>
<dbReference type="InterPro" id="IPR051681">
    <property type="entry name" value="Ser/Thr_Kinases-Pseudokinases"/>
</dbReference>
<evidence type="ECO:0000256" key="1">
    <source>
        <dbReference type="ARBA" id="ARBA00022679"/>
    </source>
</evidence>
<feature type="domain" description="Protein kinase" evidence="5">
    <location>
        <begin position="53"/>
        <end position="316"/>
    </location>
</feature>
<dbReference type="Proteomes" id="UP000018888">
    <property type="component" value="Unassembled WGS sequence"/>
</dbReference>
<protein>
    <submittedName>
        <fullName evidence="6">Kinase-like domain-containing protein</fullName>
    </submittedName>
</protein>
<dbReference type="VEuPathDB" id="FungiDB:RhiirFUN_003601"/>
<evidence type="ECO:0000256" key="4">
    <source>
        <dbReference type="ARBA" id="ARBA00022840"/>
    </source>
</evidence>
<dbReference type="Pfam" id="PF07714">
    <property type="entry name" value="PK_Tyr_Ser-Thr"/>
    <property type="match status" value="1"/>
</dbReference>
<dbReference type="PANTHER" id="PTHR44329">
    <property type="entry name" value="SERINE/THREONINE-PROTEIN KINASE TNNI3K-RELATED"/>
    <property type="match status" value="1"/>
</dbReference>
<proteinExistence type="predicted"/>
<comment type="caution">
    <text evidence="6">The sequence shown here is derived from an EMBL/GenBank/DDBJ whole genome shotgun (WGS) entry which is preliminary data.</text>
</comment>
<dbReference type="SUPFAM" id="SSF56112">
    <property type="entry name" value="Protein kinase-like (PK-like)"/>
    <property type="match status" value="1"/>
</dbReference>
<dbReference type="PANTHER" id="PTHR44329:SF288">
    <property type="entry name" value="MITOGEN-ACTIVATED PROTEIN KINASE KINASE KINASE 20"/>
    <property type="match status" value="1"/>
</dbReference>
<evidence type="ECO:0000259" key="5">
    <source>
        <dbReference type="PROSITE" id="PS50011"/>
    </source>
</evidence>
<dbReference type="InterPro" id="IPR000719">
    <property type="entry name" value="Prot_kinase_dom"/>
</dbReference>
<keyword evidence="7" id="KW-1185">Reference proteome</keyword>
<gene>
    <name evidence="6" type="ORF">GLOIN_2v1483920</name>
</gene>
<keyword evidence="4" id="KW-0067">ATP-binding</keyword>
<name>A0A2P4PG93_RHIID</name>
<dbReference type="GO" id="GO:0005524">
    <property type="term" value="F:ATP binding"/>
    <property type="evidence" value="ECO:0007669"/>
    <property type="project" value="UniProtKB-KW"/>
</dbReference>
<dbReference type="InterPro" id="IPR001245">
    <property type="entry name" value="Ser-Thr/Tyr_kinase_cat_dom"/>
</dbReference>
<evidence type="ECO:0000313" key="7">
    <source>
        <dbReference type="Proteomes" id="UP000018888"/>
    </source>
</evidence>
<evidence type="ECO:0000256" key="3">
    <source>
        <dbReference type="ARBA" id="ARBA00022777"/>
    </source>
</evidence>
<dbReference type="GO" id="GO:0004674">
    <property type="term" value="F:protein serine/threonine kinase activity"/>
    <property type="evidence" value="ECO:0007669"/>
    <property type="project" value="TreeGrafter"/>
</dbReference>
<keyword evidence="3" id="KW-0418">Kinase</keyword>
<evidence type="ECO:0000256" key="2">
    <source>
        <dbReference type="ARBA" id="ARBA00022741"/>
    </source>
</evidence>
<evidence type="ECO:0000313" key="6">
    <source>
        <dbReference type="EMBL" id="POG64413.1"/>
    </source>
</evidence>
<reference evidence="6 7" key="2">
    <citation type="journal article" date="2018" name="New Phytol.">
        <title>High intraspecific genome diversity in the model arbuscular mycorrhizal symbiont Rhizophagus irregularis.</title>
        <authorList>
            <person name="Chen E.C.H."/>
            <person name="Morin E."/>
            <person name="Beaudet D."/>
            <person name="Noel J."/>
            <person name="Yildirir G."/>
            <person name="Ndikumana S."/>
            <person name="Charron P."/>
            <person name="St-Onge C."/>
            <person name="Giorgi J."/>
            <person name="Kruger M."/>
            <person name="Marton T."/>
            <person name="Ropars J."/>
            <person name="Grigoriev I.V."/>
            <person name="Hainaut M."/>
            <person name="Henrissat B."/>
            <person name="Roux C."/>
            <person name="Martin F."/>
            <person name="Corradi N."/>
        </authorList>
    </citation>
    <scope>NUCLEOTIDE SEQUENCE [LARGE SCALE GENOMIC DNA]</scope>
    <source>
        <strain evidence="6 7">DAOM 197198</strain>
    </source>
</reference>
<dbReference type="PROSITE" id="PS50011">
    <property type="entry name" value="PROTEIN_KINASE_DOM"/>
    <property type="match status" value="1"/>
</dbReference>
<keyword evidence="2" id="KW-0547">Nucleotide-binding</keyword>
<dbReference type="InterPro" id="IPR011009">
    <property type="entry name" value="Kinase-like_dom_sf"/>
</dbReference>
<accession>A0A2P4PG93</accession>
<keyword evidence="1" id="KW-0808">Transferase</keyword>
<sequence length="508" mass="58815">MTCDNSDYLKSVEFDNIVKGIIDKYFVPSSILGTIFKEKKQVKPFKWLPYSQFKDVKEITKGGYGIIYKATWSNRNETVILKRFENSKNIGKYFLNELESCNHCFKEYGHIIETYGFTKDPKLEDYILVMEYATGGDLHKYLQKNFTNITWNKEKLYILYQISEGLETIHEKKFVHRDFHSGNIVLFKSNKSNNCDEWKIGDLGLSRAVNSKSSNHEICGVIPYIAPEIFKGSEFSKEADIYSFGMIMWELTTGCIPFVNVKHDKLLVYKILHGERPKITEDTPECYANLMKSCWDSDPKKRPSIKDIRITLGDWMYTNKNKAEFKQAEVKRKKSIESKKIRPEFAEKRHSGGNYTSRSLSALISKISSFYPLTISFNSSHISKLESYNTDIIKSLSSQNLNFAIQKFSTSLNSSYISEELEFDINTESLTSQDLNSTIRNYSTTLDSNYISAELEFDINTKSFLSQNLSCTNQNFSTSLKKRRNEELLNVENYDNSGKRIKTSFNYL</sequence>
<dbReference type="PRINTS" id="PR00109">
    <property type="entry name" value="TYRKINASE"/>
</dbReference>